<dbReference type="PANTHER" id="PTHR37783">
    <property type="entry name" value="MEMBRANE PROTEIN, PUTATIVE (AFU_ORTHOLOGUE AFUA_1G04315)-RELATED"/>
    <property type="match status" value="1"/>
</dbReference>
<name>A0A3A3A0H3_9EURO</name>
<gene>
    <name evidence="2" type="ORF">PHISCL_02550</name>
</gene>
<evidence type="ECO:0000313" key="3">
    <source>
        <dbReference type="Proteomes" id="UP000266188"/>
    </source>
</evidence>
<dbReference type="InterPro" id="IPR019595">
    <property type="entry name" value="DUF2470"/>
</dbReference>
<evidence type="ECO:0000259" key="1">
    <source>
        <dbReference type="Pfam" id="PF10615"/>
    </source>
</evidence>
<dbReference type="Gene3D" id="3.20.180.10">
    <property type="entry name" value="PNP-oxidase-like"/>
    <property type="match status" value="1"/>
</dbReference>
<evidence type="ECO:0000313" key="2">
    <source>
        <dbReference type="EMBL" id="RJE25144.1"/>
    </source>
</evidence>
<sequence>MSETKNSNSTKATIIKHMNTGHQDSLSFYLQVYNNVPASDANSTRLEDVTLNDLLITAAGTRYTVAINPPMNSFSDMRPRLVAMHKECLNRLGLSDIVINEYRLPRGGQAVAFVLCASFYILSARRSNFLPGSQVYDSLLHKVPSFARFCYDYHPVAFLAFLGIHSMEAAMLATKRLRVHRVPFLSGVWWAWVISTVIEGMTAFQRIDGMVKEQREQKKE</sequence>
<dbReference type="EMBL" id="MVGC01000057">
    <property type="protein sequence ID" value="RJE25144.1"/>
    <property type="molecule type" value="Genomic_DNA"/>
</dbReference>
<accession>A0A3A3A0H3</accession>
<dbReference type="InterPro" id="IPR037119">
    <property type="entry name" value="Haem_oxidase_HugZ-like_sf"/>
</dbReference>
<dbReference type="AlphaFoldDB" id="A0A3A3A0H3"/>
<organism evidence="2 3">
    <name type="scientific">Aspergillus sclerotialis</name>
    <dbReference type="NCBI Taxonomy" id="2070753"/>
    <lineage>
        <taxon>Eukaryota</taxon>
        <taxon>Fungi</taxon>
        <taxon>Dikarya</taxon>
        <taxon>Ascomycota</taxon>
        <taxon>Pezizomycotina</taxon>
        <taxon>Eurotiomycetes</taxon>
        <taxon>Eurotiomycetidae</taxon>
        <taxon>Eurotiales</taxon>
        <taxon>Aspergillaceae</taxon>
        <taxon>Aspergillus</taxon>
        <taxon>Aspergillus subgen. Polypaecilum</taxon>
    </lineage>
</organism>
<dbReference type="PANTHER" id="PTHR37783:SF1">
    <property type="entry name" value="MEMBRANE PROTEIN, PUTATIVE (AFU_ORTHOLOGUE AFUA_1G04315)-RELATED"/>
    <property type="match status" value="1"/>
</dbReference>
<dbReference type="Proteomes" id="UP000266188">
    <property type="component" value="Unassembled WGS sequence"/>
</dbReference>
<reference evidence="3" key="1">
    <citation type="submission" date="2017-02" db="EMBL/GenBank/DDBJ databases">
        <authorList>
            <person name="Tafer H."/>
            <person name="Lopandic K."/>
        </authorList>
    </citation>
    <scope>NUCLEOTIDE SEQUENCE [LARGE SCALE GENOMIC DNA]</scope>
    <source>
        <strain evidence="3">CBS 366.77</strain>
    </source>
</reference>
<comment type="caution">
    <text evidence="2">The sequence shown here is derived from an EMBL/GenBank/DDBJ whole genome shotgun (WGS) entry which is preliminary data.</text>
</comment>
<protein>
    <submittedName>
        <fullName evidence="2">Integral membrane protein</fullName>
    </submittedName>
</protein>
<dbReference type="OrthoDB" id="5553410at2759"/>
<keyword evidence="3" id="KW-1185">Reference proteome</keyword>
<proteinExistence type="predicted"/>
<feature type="domain" description="DUF2470" evidence="1">
    <location>
        <begin position="12"/>
        <end position="84"/>
    </location>
</feature>
<dbReference type="Pfam" id="PF10615">
    <property type="entry name" value="DUF2470"/>
    <property type="match status" value="1"/>
</dbReference>